<dbReference type="InterPro" id="IPR045257">
    <property type="entry name" value="E2/Pdx1"/>
</dbReference>
<feature type="domain" description="2-oxoacid dehydrogenase acyltransferase catalytic" evidence="2">
    <location>
        <begin position="173"/>
        <end position="257"/>
    </location>
</feature>
<dbReference type="EMBL" id="WJIE01000012">
    <property type="protein sequence ID" value="MRG96671.1"/>
    <property type="molecule type" value="Genomic_DNA"/>
</dbReference>
<gene>
    <name evidence="3" type="ORF">GF068_32820</name>
</gene>
<keyword evidence="1" id="KW-0812">Transmembrane</keyword>
<evidence type="ECO:0000313" key="3">
    <source>
        <dbReference type="EMBL" id="MRG96671.1"/>
    </source>
</evidence>
<evidence type="ECO:0000259" key="2">
    <source>
        <dbReference type="Pfam" id="PF00198"/>
    </source>
</evidence>
<dbReference type="GO" id="GO:0045254">
    <property type="term" value="C:pyruvate dehydrogenase complex"/>
    <property type="evidence" value="ECO:0007669"/>
    <property type="project" value="InterPro"/>
</dbReference>
<dbReference type="RefSeq" id="WP_153823474.1">
    <property type="nucleotide sequence ID" value="NZ_WJIE01000012.1"/>
</dbReference>
<dbReference type="InterPro" id="IPR023213">
    <property type="entry name" value="CAT-like_dom_sf"/>
</dbReference>
<evidence type="ECO:0000313" key="4">
    <source>
        <dbReference type="Proteomes" id="UP000440224"/>
    </source>
</evidence>
<comment type="caution">
    <text evidence="3">The sequence shown here is derived from an EMBL/GenBank/DDBJ whole genome shotgun (WGS) entry which is preliminary data.</text>
</comment>
<dbReference type="SUPFAM" id="SSF52777">
    <property type="entry name" value="CoA-dependent acyltransferases"/>
    <property type="match status" value="1"/>
</dbReference>
<accession>A0A6N7Q706</accession>
<dbReference type="PANTHER" id="PTHR23151">
    <property type="entry name" value="DIHYDROLIPOAMIDE ACETYL/SUCCINYL-TRANSFERASE-RELATED"/>
    <property type="match status" value="1"/>
</dbReference>
<proteinExistence type="predicted"/>
<dbReference type="GO" id="GO:0006086">
    <property type="term" value="P:pyruvate decarboxylation to acetyl-CoA"/>
    <property type="evidence" value="ECO:0007669"/>
    <property type="project" value="InterPro"/>
</dbReference>
<reference evidence="3 4" key="1">
    <citation type="submission" date="2019-10" db="EMBL/GenBank/DDBJ databases">
        <title>A soil myxobacterium in the family Polyangiaceae.</title>
        <authorList>
            <person name="Li Y."/>
            <person name="Wang J."/>
        </authorList>
    </citation>
    <scope>NUCLEOTIDE SEQUENCE [LARGE SCALE GENOMIC DNA]</scope>
    <source>
        <strain evidence="3 4">DSM 14734</strain>
    </source>
</reference>
<dbReference type="OrthoDB" id="9805770at2"/>
<protein>
    <recommendedName>
        <fullName evidence="2">2-oxoacid dehydrogenase acyltransferase catalytic domain-containing protein</fullName>
    </recommendedName>
</protein>
<dbReference type="Gene3D" id="3.30.559.10">
    <property type="entry name" value="Chloramphenicol acetyltransferase-like domain"/>
    <property type="match status" value="1"/>
</dbReference>
<feature type="domain" description="2-oxoacid dehydrogenase acyltransferase catalytic" evidence="2">
    <location>
        <begin position="27"/>
        <end position="127"/>
    </location>
</feature>
<dbReference type="Pfam" id="PF00198">
    <property type="entry name" value="2-oxoacid_dh"/>
    <property type="match status" value="2"/>
</dbReference>
<evidence type="ECO:0000256" key="1">
    <source>
        <dbReference type="SAM" id="Phobius"/>
    </source>
</evidence>
<name>A0A6N7Q706_9BACT</name>
<dbReference type="InterPro" id="IPR001078">
    <property type="entry name" value="2-oxoacid_DH_actylTfrase"/>
</dbReference>
<dbReference type="PANTHER" id="PTHR23151:SF90">
    <property type="entry name" value="DIHYDROLIPOYLLYSINE-RESIDUE ACETYLTRANSFERASE COMPONENT OF PYRUVATE DEHYDROGENASE COMPLEX, MITOCHONDRIAL-RELATED"/>
    <property type="match status" value="1"/>
</dbReference>
<keyword evidence="1" id="KW-0472">Membrane</keyword>
<sequence>MNSTRRKLAIATWSSPREGNIYGKLVMDAGEAVAYVEHLRKTTGQKVTVGHIVGKAAAMAMKSAPGLNGRIVFGRYVPHETVDVTFLVALEDGRDLAKTKITRADEKSIADIASALAEGAGKLRGGKDADFEKSKGIVRALPTFLLRPVLWTTGFLTGALGVAAFGLEPFPFGSCVITNVGAFGVDEGYAPPTPFARVPVLLLVGAVREQPAVVAGKVVPRPLVTITATVDHRFIDGAQLGQLAKVLRKGFEEPWTLDGLTKAPWATSDAPEAHATNGG</sequence>
<dbReference type="AlphaFoldDB" id="A0A6N7Q706"/>
<feature type="transmembrane region" description="Helical" evidence="1">
    <location>
        <begin position="144"/>
        <end position="167"/>
    </location>
</feature>
<dbReference type="Proteomes" id="UP000440224">
    <property type="component" value="Unassembled WGS sequence"/>
</dbReference>
<organism evidence="3 4">
    <name type="scientific">Polyangium spumosum</name>
    <dbReference type="NCBI Taxonomy" id="889282"/>
    <lineage>
        <taxon>Bacteria</taxon>
        <taxon>Pseudomonadati</taxon>
        <taxon>Myxococcota</taxon>
        <taxon>Polyangia</taxon>
        <taxon>Polyangiales</taxon>
        <taxon>Polyangiaceae</taxon>
        <taxon>Polyangium</taxon>
    </lineage>
</organism>
<dbReference type="GO" id="GO:0016746">
    <property type="term" value="F:acyltransferase activity"/>
    <property type="evidence" value="ECO:0007669"/>
    <property type="project" value="InterPro"/>
</dbReference>
<keyword evidence="4" id="KW-1185">Reference proteome</keyword>
<keyword evidence="1" id="KW-1133">Transmembrane helix</keyword>